<dbReference type="Gene3D" id="1.25.40.10">
    <property type="entry name" value="Tetratricopeptide repeat domain"/>
    <property type="match status" value="1"/>
</dbReference>
<evidence type="ECO:0000256" key="2">
    <source>
        <dbReference type="ARBA" id="ARBA00022840"/>
    </source>
</evidence>
<dbReference type="OrthoDB" id="8482304at2"/>
<dbReference type="Pfam" id="PF13191">
    <property type="entry name" value="AAA_16"/>
    <property type="match status" value="1"/>
</dbReference>
<dbReference type="GO" id="GO:0006355">
    <property type="term" value="P:regulation of DNA-templated transcription"/>
    <property type="evidence" value="ECO:0007669"/>
    <property type="project" value="InterPro"/>
</dbReference>
<reference evidence="4 5" key="1">
    <citation type="submission" date="2017-09" db="EMBL/GenBank/DDBJ databases">
        <authorList>
            <person name="Ehlers B."/>
            <person name="Leendertz F.H."/>
        </authorList>
    </citation>
    <scope>NUCLEOTIDE SEQUENCE [LARGE SCALE GENOMIC DNA]</scope>
    <source>
        <strain evidence="4 5">CGMCC 4.6857</strain>
    </source>
</reference>
<keyword evidence="2" id="KW-0067">ATP-binding</keyword>
<dbReference type="InterPro" id="IPR003593">
    <property type="entry name" value="AAA+_ATPase"/>
</dbReference>
<dbReference type="InterPro" id="IPR027417">
    <property type="entry name" value="P-loop_NTPase"/>
</dbReference>
<dbReference type="PROSITE" id="PS50043">
    <property type="entry name" value="HTH_LUXR_2"/>
    <property type="match status" value="1"/>
</dbReference>
<evidence type="ECO:0000313" key="4">
    <source>
        <dbReference type="EMBL" id="SNY54567.1"/>
    </source>
</evidence>
<dbReference type="PANTHER" id="PTHR16305">
    <property type="entry name" value="TESTICULAR SOLUBLE ADENYLYL CYCLASE"/>
    <property type="match status" value="1"/>
</dbReference>
<dbReference type="InterPro" id="IPR036388">
    <property type="entry name" value="WH-like_DNA-bd_sf"/>
</dbReference>
<proteinExistence type="predicted"/>
<organism evidence="4 5">
    <name type="scientific">Paractinoplanes atraurantiacus</name>
    <dbReference type="NCBI Taxonomy" id="1036182"/>
    <lineage>
        <taxon>Bacteria</taxon>
        <taxon>Bacillati</taxon>
        <taxon>Actinomycetota</taxon>
        <taxon>Actinomycetes</taxon>
        <taxon>Micromonosporales</taxon>
        <taxon>Micromonosporaceae</taxon>
        <taxon>Paractinoplanes</taxon>
    </lineage>
</organism>
<dbReference type="PROSITE" id="PS00622">
    <property type="entry name" value="HTH_LUXR_1"/>
    <property type="match status" value="1"/>
</dbReference>
<dbReference type="GO" id="GO:0005737">
    <property type="term" value="C:cytoplasm"/>
    <property type="evidence" value="ECO:0007669"/>
    <property type="project" value="TreeGrafter"/>
</dbReference>
<dbReference type="PANTHER" id="PTHR16305:SF28">
    <property type="entry name" value="GUANYLATE CYCLASE DOMAIN-CONTAINING PROTEIN"/>
    <property type="match status" value="1"/>
</dbReference>
<dbReference type="InterPro" id="IPR011990">
    <property type="entry name" value="TPR-like_helical_dom_sf"/>
</dbReference>
<dbReference type="SMART" id="SM00382">
    <property type="entry name" value="AAA"/>
    <property type="match status" value="1"/>
</dbReference>
<dbReference type="InterPro" id="IPR000792">
    <property type="entry name" value="Tscrpt_reg_LuxR_C"/>
</dbReference>
<dbReference type="SUPFAM" id="SSF52540">
    <property type="entry name" value="P-loop containing nucleoside triphosphate hydrolases"/>
    <property type="match status" value="1"/>
</dbReference>
<dbReference type="Proteomes" id="UP000219612">
    <property type="component" value="Unassembled WGS sequence"/>
</dbReference>
<dbReference type="AlphaFoldDB" id="A0A285J3Y5"/>
<dbReference type="RefSeq" id="WP_097323475.1">
    <property type="nucleotide sequence ID" value="NZ_OBDY01000015.1"/>
</dbReference>
<dbReference type="InterPro" id="IPR041664">
    <property type="entry name" value="AAA_16"/>
</dbReference>
<dbReference type="InterPro" id="IPR016032">
    <property type="entry name" value="Sig_transdc_resp-reg_C-effctor"/>
</dbReference>
<dbReference type="SUPFAM" id="SSF46894">
    <property type="entry name" value="C-terminal effector domain of the bipartite response regulators"/>
    <property type="match status" value="1"/>
</dbReference>
<evidence type="ECO:0000259" key="3">
    <source>
        <dbReference type="PROSITE" id="PS50043"/>
    </source>
</evidence>
<evidence type="ECO:0000256" key="1">
    <source>
        <dbReference type="ARBA" id="ARBA00022741"/>
    </source>
</evidence>
<protein>
    <submittedName>
        <fullName evidence="4">Regulatory protein, luxR family</fullName>
    </submittedName>
</protein>
<sequence length="898" mass="95720">MEPDTPVRGRDRELGALQHALGRVVGGQGSVTLVTGPAGSGKSRLLREAALAAGLKGVRRVAIAADPDSALIPGDSLMRGLLGGADPILGSERMRELVAEPERRYWVLAEVQDAIESAALRQPLLITVDDLQWCDDLTLLAMRALPERLSADAVMWLFAGRRADGPPGYLSTLGRLTDGGAETLDLDRLDDDAAAAMTADLLGATPSPDLLAAVHGTGNRPMLISALVRGAREDGPPVRLRALIRRQLSRLGEDARTVLEVASVLSRLLSLPLIAELMHRPPAALLAPVREAHDFLREDDDGHLVFQHDLIREAVRATVPGALARTLRRQAARVAVRENAPAVEVASLLSDSAEPGDAEAIAALRLAAAELAPVAPSSAADVSRRALELTPAGSPLRGEIIAEGVRLLWLAGRAHEATKLGHSLLSESLDPGTEAAIRLGIAAVSSQYSFAEAVRQCERAVALPGLPITLRASLLALEAVNLTLVGDMPRAESVLEEGMDAAIRAGDDGARAICVASQSVNAFYEQRWGAAFDLADEAVEFSARVGADAALWGSTQWRGWLDTVAGRPDLALEHAERGMKAAQRDGQAWLLRQWSMDRCSILYKAGRLSDARAEAEGVRAMSDELGAGNYADVTALMTVGRVALHTGDLAAARRYDAEAERMRADEAPLVRHSGLWLGALVAVALGREPAHLRALLAEAAECLGDRIPPLGTPLDPADEVLFIRIARDIGETSWADRAVAALERRAAANPSFRFLAATAAHARGDMTEAVALYRSFPRPLPLAVALEDVGTVEALEEACLIYDEAGATHDSSRVRAALRKLGVRRRPRAAARPGWSALTATEQDVARRVADGATNRQVAAAMFLSPHTVSTHLRHAFTKLGINSRVELARLVHQHSDL</sequence>
<dbReference type="GO" id="GO:0004016">
    <property type="term" value="F:adenylate cyclase activity"/>
    <property type="evidence" value="ECO:0007669"/>
    <property type="project" value="TreeGrafter"/>
</dbReference>
<dbReference type="PRINTS" id="PR00038">
    <property type="entry name" value="HTHLUXR"/>
</dbReference>
<accession>A0A285J3Y5</accession>
<name>A0A285J3Y5_9ACTN</name>
<dbReference type="CDD" id="cd06170">
    <property type="entry name" value="LuxR_C_like"/>
    <property type="match status" value="1"/>
</dbReference>
<dbReference type="GO" id="GO:0003677">
    <property type="term" value="F:DNA binding"/>
    <property type="evidence" value="ECO:0007669"/>
    <property type="project" value="InterPro"/>
</dbReference>
<dbReference type="Pfam" id="PF00196">
    <property type="entry name" value="GerE"/>
    <property type="match status" value="1"/>
</dbReference>
<keyword evidence="5" id="KW-1185">Reference proteome</keyword>
<dbReference type="EMBL" id="OBDY01000015">
    <property type="protein sequence ID" value="SNY54567.1"/>
    <property type="molecule type" value="Genomic_DNA"/>
</dbReference>
<feature type="domain" description="HTH luxR-type" evidence="3">
    <location>
        <begin position="831"/>
        <end position="896"/>
    </location>
</feature>
<dbReference type="GO" id="GO:0005524">
    <property type="term" value="F:ATP binding"/>
    <property type="evidence" value="ECO:0007669"/>
    <property type="project" value="UniProtKB-KW"/>
</dbReference>
<dbReference type="Gene3D" id="1.10.10.10">
    <property type="entry name" value="Winged helix-like DNA-binding domain superfamily/Winged helix DNA-binding domain"/>
    <property type="match status" value="1"/>
</dbReference>
<keyword evidence="1" id="KW-0547">Nucleotide-binding</keyword>
<dbReference type="SMART" id="SM00421">
    <property type="entry name" value="HTH_LUXR"/>
    <property type="match status" value="1"/>
</dbReference>
<gene>
    <name evidence="4" type="ORF">SAMN05421748_115103</name>
</gene>
<evidence type="ECO:0000313" key="5">
    <source>
        <dbReference type="Proteomes" id="UP000219612"/>
    </source>
</evidence>